<sequence length="200" mass="22791">MRTIDKGYKTTLEIKRSQFVCRIFPAKDSKEAKKIISCISEKYKDATHNCSAYIVTDDEGYDDDGEPGGTAGKPMLNILKKNGLANIVAIVTRYFGGVKLGAGGLVRAYGKSVLEAIKSSKIIEMEKYNIYEVLFEYSNIKSIENEIRSRNINILNKEFKEKVNFRIALKTNDNIKHFQEKIKQNGKINYLKTEYLNKLD</sequence>
<comment type="similarity">
    <text evidence="1">Belongs to the IMPACT family.</text>
</comment>
<dbReference type="Proteomes" id="UP000658733">
    <property type="component" value="Unassembled WGS sequence"/>
</dbReference>
<accession>A0A843ACW5</accession>
<dbReference type="InterPro" id="IPR015269">
    <property type="entry name" value="UPF0029_Impact_C"/>
</dbReference>
<evidence type="ECO:0000259" key="3">
    <source>
        <dbReference type="Pfam" id="PF09186"/>
    </source>
</evidence>
<dbReference type="InterPro" id="IPR001498">
    <property type="entry name" value="Impact_N"/>
</dbReference>
<dbReference type="Pfam" id="PF01205">
    <property type="entry name" value="Impact_N"/>
    <property type="match status" value="1"/>
</dbReference>
<feature type="domain" description="Impact N-terminal" evidence="2">
    <location>
        <begin position="15"/>
        <end position="117"/>
    </location>
</feature>
<dbReference type="Pfam" id="PF09186">
    <property type="entry name" value="DUF1949"/>
    <property type="match status" value="1"/>
</dbReference>
<dbReference type="InterPro" id="IPR020568">
    <property type="entry name" value="Ribosomal_Su5_D2-typ_SF"/>
</dbReference>
<dbReference type="NCBIfam" id="TIGR00257">
    <property type="entry name" value="IMPACT_YIGZ"/>
    <property type="match status" value="1"/>
</dbReference>
<reference evidence="4" key="1">
    <citation type="submission" date="2020-10" db="EMBL/GenBank/DDBJ databases">
        <title>Dehalococcoides mccartyi of a TCE/Cr reducing biochatode.</title>
        <authorList>
            <person name="Matturro B."/>
        </authorList>
    </citation>
    <scope>NUCLEOTIDE SEQUENCE</scope>
    <source>
        <strain evidence="4">Bin4</strain>
    </source>
</reference>
<dbReference type="InterPro" id="IPR035647">
    <property type="entry name" value="EFG_III/V"/>
</dbReference>
<protein>
    <submittedName>
        <fullName evidence="4">YigZ family protein</fullName>
    </submittedName>
</protein>
<gene>
    <name evidence="4" type="ORF">ISP01_07500</name>
</gene>
<dbReference type="RefSeq" id="WP_278523640.1">
    <property type="nucleotide sequence ID" value="NZ_JADIIN010000060.1"/>
</dbReference>
<proteinExistence type="inferred from homology"/>
<dbReference type="InterPro" id="IPR020569">
    <property type="entry name" value="UPF0029_Impact_CS"/>
</dbReference>
<comment type="caution">
    <text evidence="4">The sequence shown here is derived from an EMBL/GenBank/DDBJ whole genome shotgun (WGS) entry which is preliminary data.</text>
</comment>
<dbReference type="GO" id="GO:0006446">
    <property type="term" value="P:regulation of translational initiation"/>
    <property type="evidence" value="ECO:0007669"/>
    <property type="project" value="TreeGrafter"/>
</dbReference>
<dbReference type="AlphaFoldDB" id="A0A843ACW5"/>
<evidence type="ECO:0000313" key="5">
    <source>
        <dbReference type="Proteomes" id="UP000658733"/>
    </source>
</evidence>
<dbReference type="Gene3D" id="3.30.230.30">
    <property type="entry name" value="Impact, N-terminal domain"/>
    <property type="match status" value="1"/>
</dbReference>
<dbReference type="GO" id="GO:0005737">
    <property type="term" value="C:cytoplasm"/>
    <property type="evidence" value="ECO:0007669"/>
    <property type="project" value="TreeGrafter"/>
</dbReference>
<dbReference type="PANTHER" id="PTHR16301">
    <property type="entry name" value="IMPACT-RELATED"/>
    <property type="match status" value="1"/>
</dbReference>
<name>A0A843ACW5_METAZ</name>
<dbReference type="PANTHER" id="PTHR16301:SF20">
    <property type="entry name" value="IMPACT FAMILY MEMBER YIGZ"/>
    <property type="match status" value="1"/>
</dbReference>
<feature type="domain" description="UPF0029" evidence="3">
    <location>
        <begin position="135"/>
        <end position="173"/>
    </location>
</feature>
<dbReference type="PROSITE" id="PS00910">
    <property type="entry name" value="UPF0029"/>
    <property type="match status" value="1"/>
</dbReference>
<evidence type="ECO:0000259" key="2">
    <source>
        <dbReference type="Pfam" id="PF01205"/>
    </source>
</evidence>
<dbReference type="InterPro" id="IPR015796">
    <property type="entry name" value="Impact_YigZ-like"/>
</dbReference>
<dbReference type="InterPro" id="IPR036956">
    <property type="entry name" value="Impact_N_sf"/>
</dbReference>
<evidence type="ECO:0000313" key="4">
    <source>
        <dbReference type="EMBL" id="MBF4469237.1"/>
    </source>
</evidence>
<dbReference type="Gene3D" id="3.30.70.240">
    <property type="match status" value="1"/>
</dbReference>
<dbReference type="SUPFAM" id="SSF54980">
    <property type="entry name" value="EF-G C-terminal domain-like"/>
    <property type="match status" value="1"/>
</dbReference>
<dbReference type="InterPro" id="IPR023582">
    <property type="entry name" value="Impact"/>
</dbReference>
<organism evidence="4 5">
    <name type="scientific">Methanobrevibacter arboriphilus</name>
    <dbReference type="NCBI Taxonomy" id="39441"/>
    <lineage>
        <taxon>Archaea</taxon>
        <taxon>Methanobacteriati</taxon>
        <taxon>Methanobacteriota</taxon>
        <taxon>Methanomada group</taxon>
        <taxon>Methanobacteria</taxon>
        <taxon>Methanobacteriales</taxon>
        <taxon>Methanobacteriaceae</taxon>
        <taxon>Methanobrevibacter</taxon>
    </lineage>
</organism>
<dbReference type="EMBL" id="JADIIN010000060">
    <property type="protein sequence ID" value="MBF4469237.1"/>
    <property type="molecule type" value="Genomic_DNA"/>
</dbReference>
<dbReference type="SUPFAM" id="SSF54211">
    <property type="entry name" value="Ribosomal protein S5 domain 2-like"/>
    <property type="match status" value="1"/>
</dbReference>
<evidence type="ECO:0000256" key="1">
    <source>
        <dbReference type="ARBA" id="ARBA00007665"/>
    </source>
</evidence>